<accession>A0A0M5MHP4</accession>
<keyword evidence="3" id="KW-1185">Reference proteome</keyword>
<keyword evidence="1" id="KW-1133">Transmembrane helix</keyword>
<proteinExistence type="predicted"/>
<reference evidence="2 3" key="2">
    <citation type="journal article" date="2016" name="Genome Announc.">
        <title>Draft Genome Sequence of the N2-Fixing Cyanobacterium Nostoc piscinale CENA21, Isolated from the Brazilian Amazon Floodplain.</title>
        <authorList>
            <person name="Leao T."/>
            <person name="Guimaraes P.I."/>
            <person name="de Melo A.G."/>
            <person name="Ramos R.T."/>
            <person name="Leao P.N."/>
            <person name="Silva A."/>
            <person name="Fiore M.F."/>
            <person name="Schneider M.P."/>
        </authorList>
    </citation>
    <scope>NUCLEOTIDE SEQUENCE [LARGE SCALE GENOMIC DNA]</scope>
    <source>
        <strain evidence="2 3">CENA21</strain>
    </source>
</reference>
<name>A0A0M5MHP4_9NOSO</name>
<dbReference type="AlphaFoldDB" id="A0A0M5MHP4"/>
<keyword evidence="1" id="KW-0812">Transmembrane</keyword>
<protein>
    <submittedName>
        <fullName evidence="2">Uncharacterized protein</fullName>
    </submittedName>
</protein>
<gene>
    <name evidence="2" type="ORF">ACX27_24720</name>
</gene>
<dbReference type="KEGG" id="npz:ACX27_24720"/>
<evidence type="ECO:0000313" key="3">
    <source>
        <dbReference type="Proteomes" id="UP000062645"/>
    </source>
</evidence>
<dbReference type="PATRIC" id="fig|224013.5.peg.5933"/>
<sequence length="89" mass="9632">MMQETIIGLALVTIGVVISCRGLKTISDDAWRVLVVVIGLICIILGVAISHWIVKLLLFILLLMLNVDPNGRGTSEDTVGETLLNNFGK</sequence>
<dbReference type="Proteomes" id="UP000062645">
    <property type="component" value="Chromosome"/>
</dbReference>
<organism evidence="2 3">
    <name type="scientific">Nostoc piscinale CENA21</name>
    <dbReference type="NCBI Taxonomy" id="224013"/>
    <lineage>
        <taxon>Bacteria</taxon>
        <taxon>Bacillati</taxon>
        <taxon>Cyanobacteriota</taxon>
        <taxon>Cyanophyceae</taxon>
        <taxon>Nostocales</taxon>
        <taxon>Nostocaceae</taxon>
        <taxon>Nostoc</taxon>
    </lineage>
</organism>
<evidence type="ECO:0000256" key="1">
    <source>
        <dbReference type="SAM" id="Phobius"/>
    </source>
</evidence>
<dbReference type="EMBL" id="CP012036">
    <property type="protein sequence ID" value="ALF55300.1"/>
    <property type="molecule type" value="Genomic_DNA"/>
</dbReference>
<keyword evidence="1" id="KW-0472">Membrane</keyword>
<feature type="transmembrane region" description="Helical" evidence="1">
    <location>
        <begin position="32"/>
        <end position="65"/>
    </location>
</feature>
<reference evidence="3" key="1">
    <citation type="submission" date="2015-07" db="EMBL/GenBank/DDBJ databases">
        <title>Genome Of Nitrogen-Fixing Cyanobacterium Nostoc piscinale CENA21 From Solimoes/Amazon River Floodplain Sediments And Comparative Genomics To Uncover Biosynthetic Natural Products Potential.</title>
        <authorList>
            <person name="Leao T.F."/>
            <person name="Leao P.N."/>
            <person name="Guimaraes P.I."/>
            <person name="de Melo A.G.C."/>
            <person name="Ramos R.T.J."/>
            <person name="Silva A."/>
            <person name="Fiore M.F."/>
            <person name="Schneider M.P.C."/>
        </authorList>
    </citation>
    <scope>NUCLEOTIDE SEQUENCE [LARGE SCALE GENOMIC DNA]</scope>
    <source>
        <strain evidence="3">CENA21</strain>
    </source>
</reference>
<evidence type="ECO:0000313" key="2">
    <source>
        <dbReference type="EMBL" id="ALF55300.1"/>
    </source>
</evidence>